<dbReference type="GO" id="GO:0006078">
    <property type="term" value="P:(1-&gt;6)-beta-D-glucan biosynthetic process"/>
    <property type="evidence" value="ECO:0007669"/>
    <property type="project" value="InterPro"/>
</dbReference>
<reference evidence="5" key="1">
    <citation type="journal article" date="2017" name="Nat. Ecol. Evol.">
        <title>Genome expansion and lineage-specific genetic innovations in the forest pathogenic fungi Armillaria.</title>
        <authorList>
            <person name="Sipos G."/>
            <person name="Prasanna A.N."/>
            <person name="Walter M.C."/>
            <person name="O'Connor E."/>
            <person name="Balint B."/>
            <person name="Krizsan K."/>
            <person name="Kiss B."/>
            <person name="Hess J."/>
            <person name="Varga T."/>
            <person name="Slot J."/>
            <person name="Riley R."/>
            <person name="Boka B."/>
            <person name="Rigling D."/>
            <person name="Barry K."/>
            <person name="Lee J."/>
            <person name="Mihaltcheva S."/>
            <person name="LaButti K."/>
            <person name="Lipzen A."/>
            <person name="Waldron R."/>
            <person name="Moloney N.M."/>
            <person name="Sperisen C."/>
            <person name="Kredics L."/>
            <person name="Vagvoelgyi C."/>
            <person name="Patrignani A."/>
            <person name="Fitzpatrick D."/>
            <person name="Nagy I."/>
            <person name="Doyle S."/>
            <person name="Anderson J.B."/>
            <person name="Grigoriev I.V."/>
            <person name="Gueldener U."/>
            <person name="Muensterkoetter M."/>
            <person name="Nagy L.G."/>
        </authorList>
    </citation>
    <scope>NUCLEOTIDE SEQUENCE [LARGE SCALE GENOMIC DNA]</scope>
    <source>
        <strain evidence="5">28-4</strain>
    </source>
</reference>
<dbReference type="EMBL" id="KZ293441">
    <property type="protein sequence ID" value="PBK66340.1"/>
    <property type="molecule type" value="Genomic_DNA"/>
</dbReference>
<evidence type="ECO:0000313" key="4">
    <source>
        <dbReference type="EMBL" id="PBK66340.1"/>
    </source>
</evidence>
<evidence type="ECO:0000259" key="3">
    <source>
        <dbReference type="Pfam" id="PF10342"/>
    </source>
</evidence>
<accession>A0A2H3B9I2</accession>
<protein>
    <recommendedName>
        <fullName evidence="3">Yeast cell wall synthesis Kre9/Knh1-like N-terminal domain-containing protein</fullName>
    </recommendedName>
</protein>
<organism evidence="4 5">
    <name type="scientific">Armillaria solidipes</name>
    <dbReference type="NCBI Taxonomy" id="1076256"/>
    <lineage>
        <taxon>Eukaryota</taxon>
        <taxon>Fungi</taxon>
        <taxon>Dikarya</taxon>
        <taxon>Basidiomycota</taxon>
        <taxon>Agaricomycotina</taxon>
        <taxon>Agaricomycetes</taxon>
        <taxon>Agaricomycetidae</taxon>
        <taxon>Agaricales</taxon>
        <taxon>Marasmiineae</taxon>
        <taxon>Physalacriaceae</taxon>
        <taxon>Armillaria</taxon>
    </lineage>
</organism>
<gene>
    <name evidence="4" type="ORF">ARMSODRAFT_361595</name>
</gene>
<dbReference type="PANTHER" id="PTHR28154:SF1">
    <property type="entry name" value="CELL WALL SYNTHESIS PROTEIN KNH1-RELATED"/>
    <property type="match status" value="1"/>
</dbReference>
<evidence type="ECO:0000256" key="2">
    <source>
        <dbReference type="SAM" id="MobiDB-lite"/>
    </source>
</evidence>
<keyword evidence="5" id="KW-1185">Reference proteome</keyword>
<dbReference type="InterPro" id="IPR045328">
    <property type="entry name" value="Kre9/Knh1"/>
</dbReference>
<proteinExistence type="predicted"/>
<name>A0A2H3B9I2_9AGAR</name>
<dbReference type="InterPro" id="IPR018466">
    <property type="entry name" value="Kre9/Knh1-like_N"/>
</dbReference>
<dbReference type="AlphaFoldDB" id="A0A2H3B9I2"/>
<dbReference type="STRING" id="1076256.A0A2H3B9I2"/>
<dbReference type="Pfam" id="PF10342">
    <property type="entry name" value="Kre9_KNH"/>
    <property type="match status" value="1"/>
</dbReference>
<dbReference type="GO" id="GO:0042546">
    <property type="term" value="P:cell wall biogenesis"/>
    <property type="evidence" value="ECO:0007669"/>
    <property type="project" value="InterPro"/>
</dbReference>
<evidence type="ECO:0000313" key="5">
    <source>
        <dbReference type="Proteomes" id="UP000218334"/>
    </source>
</evidence>
<feature type="region of interest" description="Disordered" evidence="2">
    <location>
        <begin position="223"/>
        <end position="286"/>
    </location>
</feature>
<feature type="compositionally biased region" description="Low complexity" evidence="2">
    <location>
        <begin position="225"/>
        <end position="286"/>
    </location>
</feature>
<dbReference type="Proteomes" id="UP000218334">
    <property type="component" value="Unassembled WGS sequence"/>
</dbReference>
<dbReference type="PANTHER" id="PTHR28154">
    <property type="entry name" value="CELL WALL SYNTHESIS PROTEIN KNH1-RELATED"/>
    <property type="match status" value="1"/>
</dbReference>
<feature type="domain" description="Yeast cell wall synthesis Kre9/Knh1-like N-terminal" evidence="3">
    <location>
        <begin position="97"/>
        <end position="190"/>
    </location>
</feature>
<sequence length="313" mass="32053">MRYLKAPLKGGHEGARRLFSLLFYSSTSTLRPIVSARLPPTLSRTLHSFFALSFRALSPFETLHPPKFRPLMFSKPSVCVLFGLATSALATVYITDPVGSTVWNAGDTVTVSWQDDGTSPSLEAFGAAKFAIAVGNSLQQTTLQVIAENVDVATTSTLQFVPSANIGAPSDQYFIRVDSNELKDATNSQYPALSFSAKFTINGLSGSFNTSVQAQIDGQSTAPLAGASTSASGSKSASSGASTTKAASSTSKAASASTTASGTAKATSSGTATHSGSAASSSSTGNSAVVATTSNPKIWLSVALAAAFGFVVC</sequence>
<keyword evidence="1" id="KW-0732">Signal</keyword>
<evidence type="ECO:0000256" key="1">
    <source>
        <dbReference type="ARBA" id="ARBA00022729"/>
    </source>
</evidence>